<proteinExistence type="predicted"/>
<dbReference type="GO" id="GO:0016301">
    <property type="term" value="F:kinase activity"/>
    <property type="evidence" value="ECO:0007669"/>
    <property type="project" value="UniProtKB-KW"/>
</dbReference>
<gene>
    <name evidence="1" type="ORF">F511_21421</name>
</gene>
<keyword evidence="1" id="KW-0418">Kinase</keyword>
<organism evidence="1 2">
    <name type="scientific">Dorcoceras hygrometricum</name>
    <dbReference type="NCBI Taxonomy" id="472368"/>
    <lineage>
        <taxon>Eukaryota</taxon>
        <taxon>Viridiplantae</taxon>
        <taxon>Streptophyta</taxon>
        <taxon>Embryophyta</taxon>
        <taxon>Tracheophyta</taxon>
        <taxon>Spermatophyta</taxon>
        <taxon>Magnoliopsida</taxon>
        <taxon>eudicotyledons</taxon>
        <taxon>Gunneridae</taxon>
        <taxon>Pentapetalae</taxon>
        <taxon>asterids</taxon>
        <taxon>lamiids</taxon>
        <taxon>Lamiales</taxon>
        <taxon>Gesneriaceae</taxon>
        <taxon>Didymocarpoideae</taxon>
        <taxon>Trichosporeae</taxon>
        <taxon>Loxocarpinae</taxon>
        <taxon>Dorcoceras</taxon>
    </lineage>
</organism>
<keyword evidence="2" id="KW-1185">Reference proteome</keyword>
<keyword evidence="1" id="KW-0675">Receptor</keyword>
<keyword evidence="1" id="KW-0808">Transferase</keyword>
<evidence type="ECO:0000313" key="1">
    <source>
        <dbReference type="EMBL" id="KZV15887.1"/>
    </source>
</evidence>
<name>A0A2Z7A328_9LAMI</name>
<evidence type="ECO:0000313" key="2">
    <source>
        <dbReference type="Proteomes" id="UP000250235"/>
    </source>
</evidence>
<accession>A0A2Z7A328</accession>
<dbReference type="Proteomes" id="UP000250235">
    <property type="component" value="Unassembled WGS sequence"/>
</dbReference>
<dbReference type="EMBL" id="KV019600">
    <property type="protein sequence ID" value="KZV15887.1"/>
    <property type="molecule type" value="Genomic_DNA"/>
</dbReference>
<sequence length="90" mass="10262">MATAALTWISAGERYRILETVTFWKATVDLYLSADSSCSRYVDVSITVERCVDNVDFTVVSRWVLSRYLYACWLSTRVNLPVARRGCDVV</sequence>
<dbReference type="AlphaFoldDB" id="A0A2Z7A328"/>
<protein>
    <submittedName>
        <fullName evidence="1">Putative LRR receptor-like serine/threonine-protein kinase</fullName>
    </submittedName>
</protein>
<reference evidence="1 2" key="1">
    <citation type="journal article" date="2015" name="Proc. Natl. Acad. Sci. U.S.A.">
        <title>The resurrection genome of Boea hygrometrica: A blueprint for survival of dehydration.</title>
        <authorList>
            <person name="Xiao L."/>
            <person name="Yang G."/>
            <person name="Zhang L."/>
            <person name="Yang X."/>
            <person name="Zhao S."/>
            <person name="Ji Z."/>
            <person name="Zhou Q."/>
            <person name="Hu M."/>
            <person name="Wang Y."/>
            <person name="Chen M."/>
            <person name="Xu Y."/>
            <person name="Jin H."/>
            <person name="Xiao X."/>
            <person name="Hu G."/>
            <person name="Bao F."/>
            <person name="Hu Y."/>
            <person name="Wan P."/>
            <person name="Li L."/>
            <person name="Deng X."/>
            <person name="Kuang T."/>
            <person name="Xiang C."/>
            <person name="Zhu J.K."/>
            <person name="Oliver M.J."/>
            <person name="He Y."/>
        </authorList>
    </citation>
    <scope>NUCLEOTIDE SEQUENCE [LARGE SCALE GENOMIC DNA]</scope>
    <source>
        <strain evidence="2">cv. XS01</strain>
    </source>
</reference>